<reference evidence="2 3" key="1">
    <citation type="submission" date="2022-01" db="EMBL/GenBank/DDBJ databases">
        <title>A high-quality chromosome-level genome assembly of rohu carp, Labeo rohita.</title>
        <authorList>
            <person name="Arick M.A. II"/>
            <person name="Hsu C.-Y."/>
            <person name="Magbanua Z."/>
            <person name="Pechanova O."/>
            <person name="Grover C."/>
            <person name="Miller E."/>
            <person name="Thrash A."/>
            <person name="Ezzel L."/>
            <person name="Alam S."/>
            <person name="Benzie J."/>
            <person name="Hamilton M."/>
            <person name="Karsi A."/>
            <person name="Lawrence M.L."/>
            <person name="Peterson D.G."/>
        </authorList>
    </citation>
    <scope>NUCLEOTIDE SEQUENCE [LARGE SCALE GENOMIC DNA]</scope>
    <source>
        <strain evidence="3">BAU-BD-2019</strain>
        <tissue evidence="2">Blood</tissue>
    </source>
</reference>
<feature type="compositionally biased region" description="Polar residues" evidence="1">
    <location>
        <begin position="119"/>
        <end position="133"/>
    </location>
</feature>
<evidence type="ECO:0000256" key="1">
    <source>
        <dbReference type="SAM" id="MobiDB-lite"/>
    </source>
</evidence>
<sequence length="440" mass="47665">MDNPAVLLLLLEQRNRFLVDHTRDFVHLVTLTHYPDSSLCTFYRAGLNIATKAQLSGEGPRESFADYIEWVLVSCRSSLTAEDDTSPTQDPDPSQPAPRHAEFEPEPTADDEPEPEPYTSDQVRVPATTTTTGECKMEQVRTMESPAHCTTAGGELDNDSGDLIDFSTEVLENNSGDLIDFFTEISTCHVIPACMESPPTLPLLPMSTSVCAPLSPDRPSAHPQCSTCAVGSPRVCQLPSVSGLEDPSSPPPASESRTPPQPSDPAAPPRLSVPSSPSSPVGPPAPPGSLPLPGSLALRLRLGLLHQRLRLRRSAPWSRQPFLHHGSSLRRLHRGSTSWLRSGSLYASPAPGSSCFLLGSSHLRHPPGLCYVLLNCLSGHGLLNSPIRHGLLNRPPTLLFFCMLYGARRAYSEGGVMSHLCLFVFWFLPLSPPVDLSVLV</sequence>
<proteinExistence type="predicted"/>
<organism evidence="2 3">
    <name type="scientific">Labeo rohita</name>
    <name type="common">Indian major carp</name>
    <name type="synonym">Cyprinus rohita</name>
    <dbReference type="NCBI Taxonomy" id="84645"/>
    <lineage>
        <taxon>Eukaryota</taxon>
        <taxon>Metazoa</taxon>
        <taxon>Chordata</taxon>
        <taxon>Craniata</taxon>
        <taxon>Vertebrata</taxon>
        <taxon>Euteleostomi</taxon>
        <taxon>Actinopterygii</taxon>
        <taxon>Neopterygii</taxon>
        <taxon>Teleostei</taxon>
        <taxon>Ostariophysi</taxon>
        <taxon>Cypriniformes</taxon>
        <taxon>Cyprinidae</taxon>
        <taxon>Labeoninae</taxon>
        <taxon>Labeonini</taxon>
        <taxon>Labeo</taxon>
    </lineage>
</organism>
<dbReference type="Proteomes" id="UP000830375">
    <property type="component" value="Unassembled WGS sequence"/>
</dbReference>
<evidence type="ECO:0000313" key="3">
    <source>
        <dbReference type="Proteomes" id="UP000830375"/>
    </source>
</evidence>
<feature type="compositionally biased region" description="Pro residues" evidence="1">
    <location>
        <begin position="280"/>
        <end position="290"/>
    </location>
</feature>
<feature type="compositionally biased region" description="Acidic residues" evidence="1">
    <location>
        <begin position="104"/>
        <end position="115"/>
    </location>
</feature>
<dbReference type="EMBL" id="JACTAM010000009">
    <property type="protein sequence ID" value="KAI2661132.1"/>
    <property type="molecule type" value="Genomic_DNA"/>
</dbReference>
<gene>
    <name evidence="2" type="ORF">H4Q32_030173</name>
</gene>
<evidence type="ECO:0000313" key="2">
    <source>
        <dbReference type="EMBL" id="KAI2661132.1"/>
    </source>
</evidence>
<feature type="region of interest" description="Disordered" evidence="1">
    <location>
        <begin position="79"/>
        <end position="134"/>
    </location>
</feature>
<feature type="region of interest" description="Disordered" evidence="1">
    <location>
        <begin position="239"/>
        <end position="292"/>
    </location>
</feature>
<feature type="compositionally biased region" description="Pro residues" evidence="1">
    <location>
        <begin position="248"/>
        <end position="268"/>
    </location>
</feature>
<protein>
    <submittedName>
        <fullName evidence="2">Cell surface glycoprotein 1</fullName>
    </submittedName>
</protein>
<keyword evidence="3" id="KW-1185">Reference proteome</keyword>
<accession>A0ABQ8ME09</accession>
<feature type="compositionally biased region" description="Low complexity" evidence="1">
    <location>
        <begin position="269"/>
        <end position="279"/>
    </location>
</feature>
<comment type="caution">
    <text evidence="2">The sequence shown here is derived from an EMBL/GenBank/DDBJ whole genome shotgun (WGS) entry which is preliminary data.</text>
</comment>
<name>A0ABQ8ME09_LABRO</name>